<accession>A0A8R1IFY4</accession>
<proteinExistence type="predicted"/>
<reference evidence="2" key="1">
    <citation type="submission" date="2010-08" db="EMBL/GenBank/DDBJ databases">
        <authorList>
            <consortium name="Caenorhabditis japonica Sequencing Consortium"/>
            <person name="Wilson R.K."/>
        </authorList>
    </citation>
    <scope>NUCLEOTIDE SEQUENCE [LARGE SCALE GENOMIC DNA]</scope>
    <source>
        <strain evidence="2">DF5081</strain>
    </source>
</reference>
<name>A0A8R1IFY4_CAEJA</name>
<protein>
    <submittedName>
        <fullName evidence="1">Uncharacterized protein</fullName>
    </submittedName>
</protein>
<dbReference type="Proteomes" id="UP000005237">
    <property type="component" value="Unassembled WGS sequence"/>
</dbReference>
<evidence type="ECO:0000313" key="1">
    <source>
        <dbReference type="EnsemblMetazoa" id="CJA32113.1"/>
    </source>
</evidence>
<reference evidence="1" key="2">
    <citation type="submission" date="2022-06" db="UniProtKB">
        <authorList>
            <consortium name="EnsemblMetazoa"/>
        </authorList>
    </citation>
    <scope>IDENTIFICATION</scope>
    <source>
        <strain evidence="1">DF5081</strain>
    </source>
</reference>
<keyword evidence="2" id="KW-1185">Reference proteome</keyword>
<sequence length="71" mass="8390">MVIPRQMMYIAVSPRTVFADLKKVEQCHLKSDRKKRRQFDFKLKIKFNPLNTTTSSDVHIYICINASVEME</sequence>
<dbReference type="AlphaFoldDB" id="A0A8R1IFY4"/>
<organism evidence="1 2">
    <name type="scientific">Caenorhabditis japonica</name>
    <dbReference type="NCBI Taxonomy" id="281687"/>
    <lineage>
        <taxon>Eukaryota</taxon>
        <taxon>Metazoa</taxon>
        <taxon>Ecdysozoa</taxon>
        <taxon>Nematoda</taxon>
        <taxon>Chromadorea</taxon>
        <taxon>Rhabditida</taxon>
        <taxon>Rhabditina</taxon>
        <taxon>Rhabditomorpha</taxon>
        <taxon>Rhabditoidea</taxon>
        <taxon>Rhabditidae</taxon>
        <taxon>Peloderinae</taxon>
        <taxon>Caenorhabditis</taxon>
    </lineage>
</organism>
<dbReference type="EnsemblMetazoa" id="CJA32113.1">
    <property type="protein sequence ID" value="CJA32113.1"/>
    <property type="gene ID" value="WBGene00207960"/>
</dbReference>
<evidence type="ECO:0000313" key="2">
    <source>
        <dbReference type="Proteomes" id="UP000005237"/>
    </source>
</evidence>